<evidence type="ECO:0000313" key="4">
    <source>
        <dbReference type="Proteomes" id="UP001153642"/>
    </source>
</evidence>
<keyword evidence="4" id="KW-1185">Reference proteome</keyword>
<keyword evidence="2" id="KW-0472">Membrane</keyword>
<evidence type="ECO:0000256" key="1">
    <source>
        <dbReference type="SAM" id="MobiDB-lite"/>
    </source>
</evidence>
<reference evidence="3" key="1">
    <citation type="submission" date="2022-11" db="EMBL/GenBank/DDBJ databases">
        <title>High-quality draft genome sequence of Galbibacter sp. strain CMA-7.</title>
        <authorList>
            <person name="Wei L."/>
            <person name="Dong C."/>
            <person name="Shao Z."/>
        </authorList>
    </citation>
    <scope>NUCLEOTIDE SEQUENCE</scope>
    <source>
        <strain evidence="3">CMA-7</strain>
    </source>
</reference>
<dbReference type="RefSeq" id="WP_277899659.1">
    <property type="nucleotide sequence ID" value="NZ_JAPMUA010000003.1"/>
</dbReference>
<name>A0ABT6FT59_9FLAO</name>
<keyword evidence="2" id="KW-0812">Transmembrane</keyword>
<evidence type="ECO:0000313" key="3">
    <source>
        <dbReference type="EMBL" id="MDG3586441.1"/>
    </source>
</evidence>
<feature type="compositionally biased region" description="Polar residues" evidence="1">
    <location>
        <begin position="120"/>
        <end position="133"/>
    </location>
</feature>
<dbReference type="EMBL" id="JAPMUA010000003">
    <property type="protein sequence ID" value="MDG3586441.1"/>
    <property type="molecule type" value="Genomic_DNA"/>
</dbReference>
<feature type="region of interest" description="Disordered" evidence="1">
    <location>
        <begin position="114"/>
        <end position="133"/>
    </location>
</feature>
<organism evidence="3 4">
    <name type="scientific">Galbibacter pacificus</name>
    <dbReference type="NCBI Taxonomy" id="2996052"/>
    <lineage>
        <taxon>Bacteria</taxon>
        <taxon>Pseudomonadati</taxon>
        <taxon>Bacteroidota</taxon>
        <taxon>Flavobacteriia</taxon>
        <taxon>Flavobacteriales</taxon>
        <taxon>Flavobacteriaceae</taxon>
        <taxon>Galbibacter</taxon>
    </lineage>
</organism>
<feature type="transmembrane region" description="Helical" evidence="2">
    <location>
        <begin position="29"/>
        <end position="50"/>
    </location>
</feature>
<gene>
    <name evidence="3" type="ORF">OSR52_11210</name>
</gene>
<sequence>MNLKEIITKLNNANDTIISKINELNNRQLSLIITCCTMGIFLLFLLNIHLAGQQKEEFLYELSFEEELPKDVIPMEEEMKLTELETHKAYNEAEKSQYADEVDNFKTLEELEQEAQEATSENPNNSLEANNDLSLNDGYASEYAKKLKEQREKIEALKRKGDAPKINIKRRTTITYSLIDRMHVKLPNPVYTCESFGKVVINIKVDGYGNVTDASYNKGSSTTSNGCLIDNAITYALKARFTAKNGTPEQLGTITYLFQGE</sequence>
<keyword evidence="2" id="KW-1133">Transmembrane helix</keyword>
<protein>
    <recommendedName>
        <fullName evidence="5">Energy transducer TonB</fullName>
    </recommendedName>
</protein>
<evidence type="ECO:0008006" key="5">
    <source>
        <dbReference type="Google" id="ProtNLM"/>
    </source>
</evidence>
<accession>A0ABT6FT59</accession>
<proteinExistence type="predicted"/>
<evidence type="ECO:0000256" key="2">
    <source>
        <dbReference type="SAM" id="Phobius"/>
    </source>
</evidence>
<comment type="caution">
    <text evidence="3">The sequence shown here is derived from an EMBL/GenBank/DDBJ whole genome shotgun (WGS) entry which is preliminary data.</text>
</comment>
<dbReference type="Proteomes" id="UP001153642">
    <property type="component" value="Unassembled WGS sequence"/>
</dbReference>